<protein>
    <submittedName>
        <fullName evidence="1">XkdX family protein</fullName>
    </submittedName>
</protein>
<reference evidence="1" key="1">
    <citation type="submission" date="2022-07" db="EMBL/GenBank/DDBJ databases">
        <title>Enhanced cultured diversity of the mouse gut microbiota enables custom-made synthetic communities.</title>
        <authorList>
            <person name="Afrizal A."/>
        </authorList>
    </citation>
    <scope>NUCLEOTIDE SEQUENCE</scope>
    <source>
        <strain evidence="1">DSM 29186</strain>
    </source>
</reference>
<dbReference type="Proteomes" id="UP001140817">
    <property type="component" value="Unassembled WGS sequence"/>
</dbReference>
<comment type="caution">
    <text evidence="1">The sequence shown here is derived from an EMBL/GenBank/DDBJ whole genome shotgun (WGS) entry which is preliminary data.</text>
</comment>
<accession>A0A9X2M8Q4</accession>
<gene>
    <name evidence="1" type="ORF">NSA58_00775</name>
</gene>
<sequence>MYYKLLQMYKDGLLTEAMLNKAITKGWITEEQKIQIMLSE</sequence>
<evidence type="ECO:0000313" key="2">
    <source>
        <dbReference type="Proteomes" id="UP001140817"/>
    </source>
</evidence>
<dbReference type="AlphaFoldDB" id="A0A9X2M8Q4"/>
<name>A0A9X2M8Q4_9FIRM</name>
<evidence type="ECO:0000313" key="1">
    <source>
        <dbReference type="EMBL" id="MCR1821307.1"/>
    </source>
</evidence>
<proteinExistence type="predicted"/>
<dbReference type="EMBL" id="JANKBY010000004">
    <property type="protein sequence ID" value="MCR1821307.1"/>
    <property type="molecule type" value="Genomic_DNA"/>
</dbReference>
<organism evidence="1 2">
    <name type="scientific">Terrisporobacter muris</name>
    <dbReference type="NCBI Taxonomy" id="2963284"/>
    <lineage>
        <taxon>Bacteria</taxon>
        <taxon>Bacillati</taxon>
        <taxon>Bacillota</taxon>
        <taxon>Clostridia</taxon>
        <taxon>Peptostreptococcales</taxon>
        <taxon>Peptostreptococcaceae</taxon>
        <taxon>Terrisporobacter</taxon>
    </lineage>
</organism>
<dbReference type="RefSeq" id="WP_257559961.1">
    <property type="nucleotide sequence ID" value="NZ_JANKBY010000004.1"/>
</dbReference>
<keyword evidence="2" id="KW-1185">Reference proteome</keyword>